<keyword evidence="2" id="KW-0540">Nuclease</keyword>
<reference evidence="10" key="1">
    <citation type="journal article" date="2019" name="Int. J. Syst. Evol. Microbiol.">
        <title>The Global Catalogue of Microorganisms (GCM) 10K type strain sequencing project: providing services to taxonomists for standard genome sequencing and annotation.</title>
        <authorList>
            <consortium name="The Broad Institute Genomics Platform"/>
            <consortium name="The Broad Institute Genome Sequencing Center for Infectious Disease"/>
            <person name="Wu L."/>
            <person name="Ma J."/>
        </authorList>
    </citation>
    <scope>NUCLEOTIDE SEQUENCE [LARGE SCALE GENOMIC DNA]</scope>
    <source>
        <strain evidence="10">CGMCC 1.19062</strain>
    </source>
</reference>
<evidence type="ECO:0000313" key="9">
    <source>
        <dbReference type="EMBL" id="MFD2261296.1"/>
    </source>
</evidence>
<keyword evidence="3" id="KW-0479">Metal-binding</keyword>
<dbReference type="InterPro" id="IPR011108">
    <property type="entry name" value="RMMBL"/>
</dbReference>
<keyword evidence="4 9" id="KW-0378">Hydrolase</keyword>
<sequence>MSLYQLNMAAADSRELLFLPLGGAGEIGMNLNLFGYDGRWLMVDLGVTFGDDSTPVDVIMPDPSFIVERKSELVGIVLTHAHEDHIGAVAHLWPRLRCPIYCTPFTASVLRRKLAEAGLAREVPLHEIPLGGSVDLDPFQVEFISMTHSILEPSALAIRTPVGTVLHTGDWKFDPEPLLGDAVDFDALRRLGDEGVLALIGDSTNVFREGEAGSEATVREALTELIGESENRVAVACFASNVARLTSVYHAAAQHGRKVALVGRSLRKMDESARENGYLQGIPRFLTEEEGARAEPNEIVLLCTGSQGEPRAALARIANGDHPNIVLEEGDTVIFSSRVIPGNEKSIGKLQDKLVRAGVELITEDDHDIHVSGHPARDELARMYSLIRPKIAVPVHGELRHLHEHAFLAEECQVPHTVVAENGEVVKLGPGTPTILDKVNVGRLALDGSRLVPLSGPSIRQRQRLVQNGIAVVTLVLGSDGGLKADPVLALHGLLDAESEEDQKLVTKARDSVRFAVESLDAGSRKSDDTLLKETARIAVRRSLYSTLGLKPIADVQIVRV</sequence>
<keyword evidence="6" id="KW-0269">Exonuclease</keyword>
<dbReference type="InterPro" id="IPR042173">
    <property type="entry name" value="RNase_J_2"/>
</dbReference>
<dbReference type="Pfam" id="PF07521">
    <property type="entry name" value="RMMBL"/>
    <property type="match status" value="1"/>
</dbReference>
<keyword evidence="1" id="KW-0963">Cytoplasm</keyword>
<accession>A0ABW5DLC2</accession>
<dbReference type="Gene3D" id="3.60.15.10">
    <property type="entry name" value="Ribonuclease Z/Hydroxyacylglutathione hydrolase-like"/>
    <property type="match status" value="1"/>
</dbReference>
<proteinExistence type="predicted"/>
<keyword evidence="7" id="KW-0694">RNA-binding</keyword>
<evidence type="ECO:0000259" key="8">
    <source>
        <dbReference type="SMART" id="SM00849"/>
    </source>
</evidence>
<dbReference type="NCBIfam" id="TIGR00649">
    <property type="entry name" value="MG423"/>
    <property type="match status" value="1"/>
</dbReference>
<evidence type="ECO:0000256" key="1">
    <source>
        <dbReference type="ARBA" id="ARBA00022490"/>
    </source>
</evidence>
<dbReference type="EMBL" id="JBHUIP010000001">
    <property type="protein sequence ID" value="MFD2261296.1"/>
    <property type="molecule type" value="Genomic_DNA"/>
</dbReference>
<evidence type="ECO:0000256" key="4">
    <source>
        <dbReference type="ARBA" id="ARBA00022801"/>
    </source>
</evidence>
<dbReference type="CDD" id="cd07714">
    <property type="entry name" value="RNaseJ_MBL-fold"/>
    <property type="match status" value="1"/>
</dbReference>
<gene>
    <name evidence="9" type="ORF">ACFSM5_00230</name>
</gene>
<dbReference type="PANTHER" id="PTHR43694:SF1">
    <property type="entry name" value="RIBONUCLEASE J"/>
    <property type="match status" value="1"/>
</dbReference>
<dbReference type="Gene3D" id="3.10.20.580">
    <property type="match status" value="1"/>
</dbReference>
<dbReference type="Proteomes" id="UP001597295">
    <property type="component" value="Unassembled WGS sequence"/>
</dbReference>
<dbReference type="RefSeq" id="WP_379873863.1">
    <property type="nucleotide sequence ID" value="NZ_JBHUIP010000001.1"/>
</dbReference>
<keyword evidence="5" id="KW-0862">Zinc</keyword>
<dbReference type="InterPro" id="IPR004613">
    <property type="entry name" value="RNase_J"/>
</dbReference>
<evidence type="ECO:0000256" key="5">
    <source>
        <dbReference type="ARBA" id="ARBA00022833"/>
    </source>
</evidence>
<feature type="domain" description="Metallo-beta-lactamase" evidence="8">
    <location>
        <begin position="28"/>
        <end position="222"/>
    </location>
</feature>
<organism evidence="9 10">
    <name type="scientific">Lacibacterium aquatile</name>
    <dbReference type="NCBI Taxonomy" id="1168082"/>
    <lineage>
        <taxon>Bacteria</taxon>
        <taxon>Pseudomonadati</taxon>
        <taxon>Pseudomonadota</taxon>
        <taxon>Alphaproteobacteria</taxon>
        <taxon>Rhodospirillales</taxon>
        <taxon>Rhodospirillaceae</taxon>
    </lineage>
</organism>
<dbReference type="InterPro" id="IPR041636">
    <property type="entry name" value="RNase_J_C"/>
</dbReference>
<dbReference type="InterPro" id="IPR036866">
    <property type="entry name" value="RibonucZ/Hydroxyglut_hydro"/>
</dbReference>
<evidence type="ECO:0000256" key="3">
    <source>
        <dbReference type="ARBA" id="ARBA00022723"/>
    </source>
</evidence>
<evidence type="ECO:0000256" key="6">
    <source>
        <dbReference type="ARBA" id="ARBA00022839"/>
    </source>
</evidence>
<dbReference type="InterPro" id="IPR055132">
    <property type="entry name" value="RNase_J_b_CASP"/>
</dbReference>
<dbReference type="GO" id="GO:0016787">
    <property type="term" value="F:hydrolase activity"/>
    <property type="evidence" value="ECO:0007669"/>
    <property type="project" value="UniProtKB-KW"/>
</dbReference>
<comment type="caution">
    <text evidence="9">The sequence shown here is derived from an EMBL/GenBank/DDBJ whole genome shotgun (WGS) entry which is preliminary data.</text>
</comment>
<protein>
    <submittedName>
        <fullName evidence="9">Ribonuclease J</fullName>
        <ecNumber evidence="9">3.1.-.-</ecNumber>
    </submittedName>
</protein>
<dbReference type="SUPFAM" id="SSF56281">
    <property type="entry name" value="Metallo-hydrolase/oxidoreductase"/>
    <property type="match status" value="1"/>
</dbReference>
<keyword evidence="10" id="KW-1185">Reference proteome</keyword>
<evidence type="ECO:0000313" key="10">
    <source>
        <dbReference type="Proteomes" id="UP001597295"/>
    </source>
</evidence>
<dbReference type="Pfam" id="PF22505">
    <property type="entry name" value="RNase_J_b_CASP"/>
    <property type="match status" value="1"/>
</dbReference>
<dbReference type="Gene3D" id="3.40.50.10710">
    <property type="entry name" value="Metallo-hydrolase/oxidoreductase"/>
    <property type="match status" value="1"/>
</dbReference>
<name>A0ABW5DLC2_9PROT</name>
<dbReference type="InterPro" id="IPR001279">
    <property type="entry name" value="Metallo-B-lactamas"/>
</dbReference>
<evidence type="ECO:0000256" key="2">
    <source>
        <dbReference type="ARBA" id="ARBA00022722"/>
    </source>
</evidence>
<dbReference type="PANTHER" id="PTHR43694">
    <property type="entry name" value="RIBONUCLEASE J"/>
    <property type="match status" value="1"/>
</dbReference>
<dbReference type="Pfam" id="PF12706">
    <property type="entry name" value="Lactamase_B_2"/>
    <property type="match status" value="1"/>
</dbReference>
<dbReference type="EC" id="3.1.-.-" evidence="9"/>
<evidence type="ECO:0000256" key="7">
    <source>
        <dbReference type="ARBA" id="ARBA00022884"/>
    </source>
</evidence>
<dbReference type="Pfam" id="PF17770">
    <property type="entry name" value="RNase_J_C"/>
    <property type="match status" value="1"/>
</dbReference>
<dbReference type="SMART" id="SM00849">
    <property type="entry name" value="Lactamase_B"/>
    <property type="match status" value="1"/>
</dbReference>